<evidence type="ECO:0000313" key="7">
    <source>
        <dbReference type="Proteomes" id="UP000261580"/>
    </source>
</evidence>
<proteinExistence type="predicted"/>
<dbReference type="Gene3D" id="1.20.1250.20">
    <property type="entry name" value="MFS general substrate transporter like domains"/>
    <property type="match status" value="1"/>
</dbReference>
<dbReference type="GO" id="GO:0022857">
    <property type="term" value="F:transmembrane transporter activity"/>
    <property type="evidence" value="ECO:0007669"/>
    <property type="project" value="InterPro"/>
</dbReference>
<dbReference type="AlphaFoldDB" id="A0A3Q4HFQ9"/>
<evidence type="ECO:0000256" key="3">
    <source>
        <dbReference type="ARBA" id="ARBA00022989"/>
    </source>
</evidence>
<keyword evidence="3 5" id="KW-1133">Transmembrane helix</keyword>
<feature type="transmembrane region" description="Helical" evidence="5">
    <location>
        <begin position="39"/>
        <end position="59"/>
    </location>
</feature>
<feature type="transmembrane region" description="Helical" evidence="5">
    <location>
        <begin position="145"/>
        <end position="165"/>
    </location>
</feature>
<feature type="transmembrane region" description="Helical" evidence="5">
    <location>
        <begin position="269"/>
        <end position="292"/>
    </location>
</feature>
<dbReference type="SUPFAM" id="SSF103473">
    <property type="entry name" value="MFS general substrate transporter"/>
    <property type="match status" value="1"/>
</dbReference>
<accession>A0A3Q4HFQ9</accession>
<dbReference type="Ensembl" id="ENSNBRT00000019785.1">
    <property type="protein sequence ID" value="ENSNBRP00000019273.1"/>
    <property type="gene ID" value="ENSNBRG00000014831.1"/>
</dbReference>
<evidence type="ECO:0000313" key="6">
    <source>
        <dbReference type="Ensembl" id="ENSNBRP00000019273.1"/>
    </source>
</evidence>
<dbReference type="InterPro" id="IPR011701">
    <property type="entry name" value="MFS"/>
</dbReference>
<feature type="transmembrane region" description="Helical" evidence="5">
    <location>
        <begin position="79"/>
        <end position="99"/>
    </location>
</feature>
<evidence type="ECO:0000256" key="5">
    <source>
        <dbReference type="SAM" id="Phobius"/>
    </source>
</evidence>
<feature type="transmembrane region" description="Helical" evidence="5">
    <location>
        <begin position="304"/>
        <end position="323"/>
    </location>
</feature>
<protein>
    <submittedName>
        <fullName evidence="6">Solute carrier family 49 member 3</fullName>
    </submittedName>
</protein>
<dbReference type="Bgee" id="ENSNBRG00000014831">
    <property type="expression patterns" value="Expressed in blood and 2 other cell types or tissues"/>
</dbReference>
<name>A0A3Q4HFQ9_NEOBR</name>
<dbReference type="Pfam" id="PF07690">
    <property type="entry name" value="MFS_1"/>
    <property type="match status" value="1"/>
</dbReference>
<dbReference type="InterPro" id="IPR049680">
    <property type="entry name" value="FLVCR1-2_SLC49-like"/>
</dbReference>
<dbReference type="GO" id="GO:0016020">
    <property type="term" value="C:membrane"/>
    <property type="evidence" value="ECO:0007669"/>
    <property type="project" value="UniProtKB-SubCell"/>
</dbReference>
<dbReference type="PANTHER" id="PTHR10924:SF6">
    <property type="entry name" value="SOLUTE CARRIER FAMILY 49 MEMBER A3"/>
    <property type="match status" value="1"/>
</dbReference>
<reference evidence="6" key="2">
    <citation type="submission" date="2025-09" db="UniProtKB">
        <authorList>
            <consortium name="Ensembl"/>
        </authorList>
    </citation>
    <scope>IDENTIFICATION</scope>
</reference>
<dbReference type="InterPro" id="IPR036259">
    <property type="entry name" value="MFS_trans_sf"/>
</dbReference>
<evidence type="ECO:0000256" key="2">
    <source>
        <dbReference type="ARBA" id="ARBA00022692"/>
    </source>
</evidence>
<keyword evidence="2 5" id="KW-0812">Transmembrane</keyword>
<dbReference type="STRING" id="32507.ENSNBRP00000019273"/>
<organism evidence="6 7">
    <name type="scientific">Neolamprologus brichardi</name>
    <name type="common">Fairy cichlid</name>
    <name type="synonym">Lamprologus brichardi</name>
    <dbReference type="NCBI Taxonomy" id="32507"/>
    <lineage>
        <taxon>Eukaryota</taxon>
        <taxon>Metazoa</taxon>
        <taxon>Chordata</taxon>
        <taxon>Craniata</taxon>
        <taxon>Vertebrata</taxon>
        <taxon>Euteleostomi</taxon>
        <taxon>Actinopterygii</taxon>
        <taxon>Neopterygii</taxon>
        <taxon>Teleostei</taxon>
        <taxon>Neoteleostei</taxon>
        <taxon>Acanthomorphata</taxon>
        <taxon>Ovalentaria</taxon>
        <taxon>Cichlomorphae</taxon>
        <taxon>Cichliformes</taxon>
        <taxon>Cichlidae</taxon>
        <taxon>African cichlids</taxon>
        <taxon>Pseudocrenilabrinae</taxon>
        <taxon>Lamprologini</taxon>
        <taxon>Neolamprologus</taxon>
    </lineage>
</organism>
<evidence type="ECO:0000256" key="1">
    <source>
        <dbReference type="ARBA" id="ARBA00004141"/>
    </source>
</evidence>
<keyword evidence="4 5" id="KW-0472">Membrane</keyword>
<keyword evidence="7" id="KW-1185">Reference proteome</keyword>
<evidence type="ECO:0000256" key="4">
    <source>
        <dbReference type="ARBA" id="ARBA00023136"/>
    </source>
</evidence>
<dbReference type="Proteomes" id="UP000261580">
    <property type="component" value="Unassembled WGS sequence"/>
</dbReference>
<feature type="transmembrane region" description="Helical" evidence="5">
    <location>
        <begin position="106"/>
        <end position="125"/>
    </location>
</feature>
<dbReference type="GeneTree" id="ENSGT01030000234625"/>
<dbReference type="PANTHER" id="PTHR10924">
    <property type="entry name" value="MAJOR FACILITATOR SUPERFAMILY PROTEIN-RELATED"/>
    <property type="match status" value="1"/>
</dbReference>
<comment type="subcellular location">
    <subcellularLocation>
        <location evidence="1">Membrane</location>
        <topology evidence="1">Multi-pass membrane protein</topology>
    </subcellularLocation>
</comment>
<sequence>MDNSGEVSNDIRTVYAAVSREPNSDLKNGQLFKLYKRRWFVLLVLCLLNCSNATTWLTFAPVANQSAQYLKVTLDEINWLSLVYMVVAIPLSFATTWMLDTLGLRITLILGAWLNMLGAVLRFLGTLPGESFKIQYPIVMLGQTLGALAQPLIVFAPTKLAALWFPDHQRATANMIASMANPLGILLANIISPVMAETSAQIPKLVSLTKKPLVFRNSAPPTPPSASAETSNSEPFVQGIKLVRKHKAEKHKTEPEVSHRAIFTDLLDFAGLCGALFIVFGIIGAGILGLYVDKTKKFMEAIKINMSFCAVACIAFSVVRTFICHTKKSSWFLTVRQARKKALQVQSVVYIVLLQALTTRLADSPLSTCGEAALSWKGRSRDVTSNRCLLLVGLKFIDVH</sequence>
<reference evidence="6" key="1">
    <citation type="submission" date="2025-08" db="UniProtKB">
        <authorList>
            <consortium name="Ensembl"/>
        </authorList>
    </citation>
    <scope>IDENTIFICATION</scope>
</reference>